<sequence length="112" mass="11949">MVVNPSCTSVLLHCKGFQGVFVARRGKARLRCGTACLAHLKSLFQVTHDSPTCSCNNVSMAVGRCAVHRCAGSPNLALGQPSLRRCHFASLSLCFFSLSSNLAAIHPLSSFL</sequence>
<dbReference type="AlphaFoldDB" id="F2EJI0"/>
<accession>F2EJI0</accession>
<proteinExistence type="evidence at transcript level"/>
<name>F2EJI0_HORVV</name>
<dbReference type="EMBL" id="AK376307">
    <property type="protein sequence ID" value="BAK07502.1"/>
    <property type="molecule type" value="mRNA"/>
</dbReference>
<protein>
    <submittedName>
        <fullName evidence="1">Predicted protein</fullName>
    </submittedName>
</protein>
<reference evidence="1" key="1">
    <citation type="journal article" date="2011" name="Plant Physiol.">
        <title>Comprehensive sequence analysis of 24,783 barley full-length cDNAs derived from 12 clone libraries.</title>
        <authorList>
            <person name="Matsumoto T."/>
            <person name="Tanaka T."/>
            <person name="Sakai H."/>
            <person name="Amano N."/>
            <person name="Kanamori H."/>
            <person name="Kurita K."/>
            <person name="Kikuta A."/>
            <person name="Kamiya K."/>
            <person name="Yamamoto M."/>
            <person name="Ikawa H."/>
            <person name="Fujii N."/>
            <person name="Hori K."/>
            <person name="Itoh T."/>
            <person name="Sato K."/>
        </authorList>
    </citation>
    <scope>NUCLEOTIDE SEQUENCE</scope>
    <source>
        <tissue evidence="1">Flower</tissue>
    </source>
</reference>
<evidence type="ECO:0000313" key="1">
    <source>
        <dbReference type="EMBL" id="BAK07502.1"/>
    </source>
</evidence>
<organism evidence="1">
    <name type="scientific">Hordeum vulgare subsp. vulgare</name>
    <name type="common">Domesticated barley</name>
    <dbReference type="NCBI Taxonomy" id="112509"/>
    <lineage>
        <taxon>Eukaryota</taxon>
        <taxon>Viridiplantae</taxon>
        <taxon>Streptophyta</taxon>
        <taxon>Embryophyta</taxon>
        <taxon>Tracheophyta</taxon>
        <taxon>Spermatophyta</taxon>
        <taxon>Magnoliopsida</taxon>
        <taxon>Liliopsida</taxon>
        <taxon>Poales</taxon>
        <taxon>Poaceae</taxon>
        <taxon>BOP clade</taxon>
        <taxon>Pooideae</taxon>
        <taxon>Triticodae</taxon>
        <taxon>Triticeae</taxon>
        <taxon>Hordeinae</taxon>
        <taxon>Hordeum</taxon>
    </lineage>
</organism>